<feature type="domain" description="DUF4283" evidence="2">
    <location>
        <begin position="502"/>
        <end position="585"/>
    </location>
</feature>
<proteinExistence type="predicted"/>
<evidence type="ECO:0000259" key="2">
    <source>
        <dbReference type="Pfam" id="PF14111"/>
    </source>
</evidence>
<reference evidence="3" key="1">
    <citation type="submission" date="2016-11" db="EMBL/GenBank/DDBJ databases">
        <title>The genome of Nicotiana attenuata.</title>
        <authorList>
            <person name="Xu S."/>
            <person name="Brockmoeller T."/>
            <person name="Gaquerel E."/>
            <person name="Navarro A."/>
            <person name="Kuhl H."/>
            <person name="Gase K."/>
            <person name="Ling Z."/>
            <person name="Zhou W."/>
            <person name="Kreitzer C."/>
            <person name="Stanke M."/>
            <person name="Tang H."/>
            <person name="Lyons E."/>
            <person name="Pandey P."/>
            <person name="Pandey S.P."/>
            <person name="Timmermann B."/>
            <person name="Baldwin I.T."/>
        </authorList>
    </citation>
    <scope>NUCLEOTIDE SEQUENCE [LARGE SCALE GENOMIC DNA]</scope>
    <source>
        <strain evidence="3">UT</strain>
    </source>
</reference>
<accession>A0A314L3U3</accession>
<dbReference type="InterPro" id="IPR040256">
    <property type="entry name" value="At4g02000-like"/>
</dbReference>
<feature type="compositionally biased region" description="Basic and acidic residues" evidence="1">
    <location>
        <begin position="742"/>
        <end position="761"/>
    </location>
</feature>
<feature type="compositionally biased region" description="Polar residues" evidence="1">
    <location>
        <begin position="778"/>
        <end position="794"/>
    </location>
</feature>
<dbReference type="AlphaFoldDB" id="A0A314L3U3"/>
<name>A0A314L3U3_NICAT</name>
<evidence type="ECO:0000313" key="3">
    <source>
        <dbReference type="EMBL" id="OIT36371.1"/>
    </source>
</evidence>
<feature type="region of interest" description="Disordered" evidence="1">
    <location>
        <begin position="992"/>
        <end position="1011"/>
    </location>
</feature>
<dbReference type="STRING" id="49451.A0A314L3U3"/>
<gene>
    <name evidence="3" type="ORF">A4A49_01970</name>
</gene>
<evidence type="ECO:0000313" key="4">
    <source>
        <dbReference type="Proteomes" id="UP000187609"/>
    </source>
</evidence>
<dbReference type="SUPFAM" id="SSF56219">
    <property type="entry name" value="DNase I-like"/>
    <property type="match status" value="1"/>
</dbReference>
<dbReference type="Pfam" id="PF14111">
    <property type="entry name" value="DUF4283"/>
    <property type="match status" value="1"/>
</dbReference>
<comment type="caution">
    <text evidence="3">The sequence shown here is derived from an EMBL/GenBank/DDBJ whole genome shotgun (WGS) entry which is preliminary data.</text>
</comment>
<evidence type="ECO:0000256" key="1">
    <source>
        <dbReference type="SAM" id="MobiDB-lite"/>
    </source>
</evidence>
<feature type="region of interest" description="Disordered" evidence="1">
    <location>
        <begin position="405"/>
        <end position="455"/>
    </location>
</feature>
<feature type="region of interest" description="Disordered" evidence="1">
    <location>
        <begin position="703"/>
        <end position="802"/>
    </location>
</feature>
<feature type="compositionally biased region" description="Low complexity" evidence="1">
    <location>
        <begin position="937"/>
        <end position="948"/>
    </location>
</feature>
<dbReference type="InterPro" id="IPR036691">
    <property type="entry name" value="Endo/exonu/phosph_ase_sf"/>
</dbReference>
<dbReference type="Proteomes" id="UP000187609">
    <property type="component" value="Unassembled WGS sequence"/>
</dbReference>
<protein>
    <recommendedName>
        <fullName evidence="2">DUF4283 domain-containing protein</fullName>
    </recommendedName>
</protein>
<feature type="region of interest" description="Disordered" evidence="1">
    <location>
        <begin position="862"/>
        <end position="956"/>
    </location>
</feature>
<dbReference type="PANTHER" id="PTHR31286:SF177">
    <property type="entry name" value="ENDONUCLEASE_EXONUCLEASE_PHOSPHATASE"/>
    <property type="match status" value="1"/>
</dbReference>
<dbReference type="Gramene" id="OIT36371">
    <property type="protein sequence ID" value="OIT36371"/>
    <property type="gene ID" value="A4A49_01970"/>
</dbReference>
<sequence length="1212" mass="134037">MATTSPSGGGKPSDQSQNERNTIVHHLPQVSSKNSSPAAADLQHSAGITVEENRLEPSEISHINFGPNLEIVNRGDCSSYQGASSHQFSANSTIGIVPSDLLQIAGVNEIFGDGVPTVQIGYAWYQNNTLDEENRFASSISTRYPTIAPILQSKLPASVTVTGVRQNDIFTFEQTGNNPIIGNASPTPKDHLCKVSSQSTQGIDHHDQLSSSDLHQLAGHGVPGKLTAPNQCQYVSAPQGIVRKPSAQNIKGPLVSNLQNSLIEHYSYACVRPNFTPSFMPIGISTVIGISSTAPKDPFYQVSNQSSMAIDHQAHLSCSELSQLAEHGAQGISILPNQCHSISAPLVSSPNPSEEILHVPNLSNYKNGAPERCSFSSVRRNVNSPLSQIQSISLNGNGPLPPYGYYQGKTKKHPTNPKIIPIQPNTTTNAAPQPKPIQNKAKQPENPPPPPPTVRQSYVTRLRAKQDAAMAPIEFSPPIITTKQGKPAVIFKREDYMVKFADRCKFTVVGKFTNTMPRMEVIRKSFIAQIELRGGVKIAHFNAKTVYIDLDNEYDHSTVWTKQQMYIQGQMMRIEAWNPIFKPNEDSPIVPVWIMIPELPWHLYYMEILSPLLSPVVKALFLDLASFQKTRGSVVKVKMQVDLTKDRPSHVWLGYDEDQDVNGDGQWLEVQYDNLPSYCSQYRHLGHSTQACPVKNRELELQRRKGEEAAVASTSQSNSMQKPTEKAETIKQNQGNKQQGKTKKEVQDQNGKPKAEEHQKAAENQNIDQQMPGMTAINPPTQLERSEDSGAQNYPNSPVPQSLPVSSVAMVEGGKEKCQETPRISQEGESKGVGLPHVLHECANAHLTDHRADLTTPATTTTADHIVSDQPPPENVTNDVLSLEEDPPDQQSEDLRKILKGKGKAHSAPDFNIQPPKPRNKPSQKKRQAMKRQNKGISINEPSPNSSPGFQSPVATIRNNCDIGSVDRSQMYKDPVPDPSLSQPLLETVTQHNEMSGGVEEENEEEMSEASEDEQQYDLIVSAISGEYQQEVIGNQGLSPRKYNLSPRLTRSKAAAVLEPFLDTSHINHYKTQLSMHHETSNINNKIWIFWDQDFTGSVINHDEQQLTVELRHAEAADPFHLTIIYAKCKPVLKRPLWYILRAKALTCTTPWSVIGDFNVIASCEEKIRGIPYQINKSLDFLSMAEDCGLTDLGYYGPRYTWSNGRGPCAIV</sequence>
<keyword evidence="4" id="KW-1185">Reference proteome</keyword>
<feature type="region of interest" description="Disordered" evidence="1">
    <location>
        <begin position="1"/>
        <end position="42"/>
    </location>
</feature>
<feature type="compositionally biased region" description="Basic residues" evidence="1">
    <location>
        <begin position="918"/>
        <end position="934"/>
    </location>
</feature>
<dbReference type="Gene3D" id="3.60.10.10">
    <property type="entry name" value="Endonuclease/exonuclease/phosphatase"/>
    <property type="match status" value="1"/>
</dbReference>
<feature type="compositionally biased region" description="Polar residues" evidence="1">
    <location>
        <begin position="712"/>
        <end position="722"/>
    </location>
</feature>
<feature type="compositionally biased region" description="Acidic residues" evidence="1">
    <location>
        <begin position="882"/>
        <end position="892"/>
    </location>
</feature>
<organism evidence="3 4">
    <name type="scientific">Nicotiana attenuata</name>
    <name type="common">Coyote tobacco</name>
    <dbReference type="NCBI Taxonomy" id="49451"/>
    <lineage>
        <taxon>Eukaryota</taxon>
        <taxon>Viridiplantae</taxon>
        <taxon>Streptophyta</taxon>
        <taxon>Embryophyta</taxon>
        <taxon>Tracheophyta</taxon>
        <taxon>Spermatophyta</taxon>
        <taxon>Magnoliopsida</taxon>
        <taxon>eudicotyledons</taxon>
        <taxon>Gunneridae</taxon>
        <taxon>Pentapetalae</taxon>
        <taxon>asterids</taxon>
        <taxon>lamiids</taxon>
        <taxon>Solanales</taxon>
        <taxon>Solanaceae</taxon>
        <taxon>Nicotianoideae</taxon>
        <taxon>Nicotianeae</taxon>
        <taxon>Nicotiana</taxon>
    </lineage>
</organism>
<feature type="compositionally biased region" description="Acidic residues" evidence="1">
    <location>
        <begin position="999"/>
        <end position="1011"/>
    </location>
</feature>
<dbReference type="InterPro" id="IPR025558">
    <property type="entry name" value="DUF4283"/>
</dbReference>
<dbReference type="PANTHER" id="PTHR31286">
    <property type="entry name" value="GLYCINE-RICH CELL WALL STRUCTURAL PROTEIN 1.8-LIKE"/>
    <property type="match status" value="1"/>
</dbReference>
<dbReference type="EMBL" id="MJEQ01000440">
    <property type="protein sequence ID" value="OIT36371.1"/>
    <property type="molecule type" value="Genomic_DNA"/>
</dbReference>